<evidence type="ECO:0000256" key="4">
    <source>
        <dbReference type="SAM" id="MobiDB-lite"/>
    </source>
</evidence>
<reference evidence="7" key="1">
    <citation type="submission" date="2023-03" db="EMBL/GenBank/DDBJ databases">
        <title>Andean soil-derived lignocellulolytic bacterial consortium as a source of novel taxa and putative plastic-active enzymes.</title>
        <authorList>
            <person name="Diaz-Garcia L."/>
            <person name="Chuvochina M."/>
            <person name="Feuerriegel G."/>
            <person name="Bunk B."/>
            <person name="Sproer C."/>
            <person name="Streit W.R."/>
            <person name="Rodriguez L.M."/>
            <person name="Overmann J."/>
            <person name="Jimenez D.J."/>
        </authorList>
    </citation>
    <scope>NUCLEOTIDE SEQUENCE</scope>
    <source>
        <strain evidence="7">MAG 7</strain>
    </source>
</reference>
<evidence type="ECO:0000259" key="6">
    <source>
        <dbReference type="Pfam" id="PF14905"/>
    </source>
</evidence>
<organism evidence="7 8">
    <name type="scientific">Candidatus Pseudobacter hemicellulosilyticus</name>
    <dbReference type="NCBI Taxonomy" id="3121375"/>
    <lineage>
        <taxon>Bacteria</taxon>
        <taxon>Pseudomonadati</taxon>
        <taxon>Bacteroidota</taxon>
        <taxon>Chitinophagia</taxon>
        <taxon>Chitinophagales</taxon>
        <taxon>Chitinophagaceae</taxon>
        <taxon>Pseudobacter</taxon>
    </lineage>
</organism>
<dbReference type="Pfam" id="PF13620">
    <property type="entry name" value="CarboxypepD_reg"/>
    <property type="match status" value="1"/>
</dbReference>
<dbReference type="InterPro" id="IPR036942">
    <property type="entry name" value="Beta-barrel_TonB_sf"/>
</dbReference>
<protein>
    <submittedName>
        <fullName evidence="7">TonB-dependent receptor</fullName>
    </submittedName>
</protein>
<dbReference type="Pfam" id="PF14905">
    <property type="entry name" value="OMP_b-brl_3"/>
    <property type="match status" value="1"/>
</dbReference>
<dbReference type="InterPro" id="IPR013784">
    <property type="entry name" value="Carb-bd-like_fold"/>
</dbReference>
<feature type="chain" id="PRO_5042545110" evidence="5">
    <location>
        <begin position="22"/>
        <end position="827"/>
    </location>
</feature>
<evidence type="ECO:0000313" key="7">
    <source>
        <dbReference type="EMBL" id="WEK34463.1"/>
    </source>
</evidence>
<evidence type="ECO:0000256" key="1">
    <source>
        <dbReference type="ARBA" id="ARBA00004442"/>
    </source>
</evidence>
<sequence>MRNKFLTTTLSFLLGLAMAQAQQPGKVSGRITDQQHSALSGATVTVLKAADSAAAGAGPTDATGNYTIGNLAPGKYLLLASAVGFRKSYSAPFELSSAKPSAYIPAIALAAGSDELQSVTVTASRPLIEQKIDRTVLNVEASVTNTGANALEVLEKAPGVQVDKDGNISLKGKQGVTILIDGRPSYLSGADLANMLRGMQASQLDQVEIMTNPPAKYDAAGNSGIINIRLKKNKLKGFNGNLSLGAGQGFYFKTNESLSLNYRNGKVNLFSSYSFGRNNNYNEIILHRRYRNEDGSTRAIFDQVALMRRRQQNNNLKLGMDYFLTSKTTIGIVFSGYYNPQKNRADNTSYLQDPNGKVDSIVVSENEQQERYANTSVNLNLRHQFDTTGRELNLDLDYIRYANTNEQYFSNRIYDPSWKAKMTELLYGDMPSDISIASAKLDYTHPFSKKTKLETGLKSSAASNDSKARYYTGDGTSHTNTNWAPDYTKTNFFDYKEQINAAYVSLNHKLNEKWGVQAGLRYENTHYKGLQYGNPQKNDSAFSRSYNSWFPTVYLSYNLSKTHQFGANFGRRIDRPGYHDLNPFLFFVDKYTYGSGNPYLRPQYSNNLELTHIFKGMLTTTLNYSITKDLFNEIFEQEELPNGEKGYATIIREGNIGKRQNAGISMNLQLKPAKWFSSNFYINYNYTKYTGRMYNEYIDVEAGNLFFNLNNQFKFGKVWSAELSGWFRSKGLDGQIMVEPMGRMDAGVARQILKEKGSLKLNIRDILYTQIPKGYMSFEQTDASFKSPRDSRVVNLTFTYRFGKPLKNGNSQRQRNVEETNRVKSGE</sequence>
<evidence type="ECO:0000256" key="3">
    <source>
        <dbReference type="ARBA" id="ARBA00023237"/>
    </source>
</evidence>
<keyword evidence="5" id="KW-0732">Signal</keyword>
<dbReference type="InterPro" id="IPR037066">
    <property type="entry name" value="Plug_dom_sf"/>
</dbReference>
<comment type="subcellular location">
    <subcellularLocation>
        <location evidence="1">Cell outer membrane</location>
    </subcellularLocation>
</comment>
<dbReference type="Gene3D" id="2.60.40.1120">
    <property type="entry name" value="Carboxypeptidase-like, regulatory domain"/>
    <property type="match status" value="1"/>
</dbReference>
<keyword evidence="7" id="KW-0675">Receptor</keyword>
<evidence type="ECO:0000256" key="5">
    <source>
        <dbReference type="SAM" id="SignalP"/>
    </source>
</evidence>
<proteinExistence type="predicted"/>
<feature type="signal peptide" evidence="5">
    <location>
        <begin position="1"/>
        <end position="21"/>
    </location>
</feature>
<dbReference type="AlphaFoldDB" id="A0AAJ5WQ00"/>
<dbReference type="PANTHER" id="PTHR40980">
    <property type="entry name" value="PLUG DOMAIN-CONTAINING PROTEIN"/>
    <property type="match status" value="1"/>
</dbReference>
<dbReference type="GO" id="GO:0009279">
    <property type="term" value="C:cell outer membrane"/>
    <property type="evidence" value="ECO:0007669"/>
    <property type="project" value="UniProtKB-SubCell"/>
</dbReference>
<dbReference type="GO" id="GO:0030246">
    <property type="term" value="F:carbohydrate binding"/>
    <property type="evidence" value="ECO:0007669"/>
    <property type="project" value="InterPro"/>
</dbReference>
<feature type="region of interest" description="Disordered" evidence="4">
    <location>
        <begin position="807"/>
        <end position="827"/>
    </location>
</feature>
<dbReference type="SUPFAM" id="SSF49452">
    <property type="entry name" value="Starch-binding domain-like"/>
    <property type="match status" value="1"/>
</dbReference>
<accession>A0AAJ5WQ00</accession>
<dbReference type="EMBL" id="CP119311">
    <property type="protein sequence ID" value="WEK34463.1"/>
    <property type="molecule type" value="Genomic_DNA"/>
</dbReference>
<dbReference type="InterPro" id="IPR041700">
    <property type="entry name" value="OMP_b-brl_3"/>
</dbReference>
<dbReference type="SUPFAM" id="SSF56935">
    <property type="entry name" value="Porins"/>
    <property type="match status" value="1"/>
</dbReference>
<evidence type="ECO:0000256" key="2">
    <source>
        <dbReference type="ARBA" id="ARBA00023136"/>
    </source>
</evidence>
<dbReference type="Gene3D" id="2.40.170.20">
    <property type="entry name" value="TonB-dependent receptor, beta-barrel domain"/>
    <property type="match status" value="1"/>
</dbReference>
<gene>
    <name evidence="7" type="ORF">P0Y53_18405</name>
</gene>
<feature type="domain" description="Outer membrane protein beta-barrel" evidence="6">
    <location>
        <begin position="383"/>
        <end position="800"/>
    </location>
</feature>
<keyword evidence="2" id="KW-0472">Membrane</keyword>
<name>A0AAJ5WQ00_9BACT</name>
<feature type="compositionally biased region" description="Basic and acidic residues" evidence="4">
    <location>
        <begin position="815"/>
        <end position="827"/>
    </location>
</feature>
<dbReference type="Gene3D" id="2.170.130.10">
    <property type="entry name" value="TonB-dependent receptor, plug domain"/>
    <property type="match status" value="1"/>
</dbReference>
<dbReference type="PANTHER" id="PTHR40980:SF4">
    <property type="entry name" value="TONB-DEPENDENT RECEPTOR-LIKE BETA-BARREL DOMAIN-CONTAINING PROTEIN"/>
    <property type="match status" value="1"/>
</dbReference>
<keyword evidence="3" id="KW-0998">Cell outer membrane</keyword>
<dbReference type="Proteomes" id="UP001220610">
    <property type="component" value="Chromosome"/>
</dbReference>
<evidence type="ECO:0000313" key="8">
    <source>
        <dbReference type="Proteomes" id="UP001220610"/>
    </source>
</evidence>